<feature type="transmembrane region" description="Helical" evidence="1">
    <location>
        <begin position="35"/>
        <end position="56"/>
    </location>
</feature>
<dbReference type="PANTHER" id="PTHR30590:SF2">
    <property type="entry name" value="INNER MEMBRANE PROTEIN"/>
    <property type="match status" value="1"/>
</dbReference>
<keyword evidence="1" id="KW-0812">Transmembrane</keyword>
<evidence type="ECO:0000256" key="1">
    <source>
        <dbReference type="SAM" id="Phobius"/>
    </source>
</evidence>
<protein>
    <recommendedName>
        <fullName evidence="2">DUF418 domain-containing protein</fullName>
    </recommendedName>
</protein>
<comment type="caution">
    <text evidence="3">The sequence shown here is derived from an EMBL/GenBank/DDBJ whole genome shotgun (WGS) entry which is preliminary data.</text>
</comment>
<feature type="domain" description="DUF418" evidence="2">
    <location>
        <begin position="255"/>
        <end position="415"/>
    </location>
</feature>
<feature type="transmembrane region" description="Helical" evidence="1">
    <location>
        <begin position="112"/>
        <end position="130"/>
    </location>
</feature>
<evidence type="ECO:0000313" key="4">
    <source>
        <dbReference type="Proteomes" id="UP000196084"/>
    </source>
</evidence>
<feature type="transmembrane region" description="Helical" evidence="1">
    <location>
        <begin position="241"/>
        <end position="260"/>
    </location>
</feature>
<feature type="transmembrane region" description="Helical" evidence="1">
    <location>
        <begin position="378"/>
        <end position="397"/>
    </location>
</feature>
<sequence>MDDGVTETAPAAATATRGPTDPDDRIVSLDVLRGFALLGILVINIWLFALPMVGWLDPTLYGDLSGGNYAAWFVSHVFFEQKFVTLFTFLFGAGIVLFMQSKERSDQPARRLHFTRTFWLLVIGLAHAYLLWYGDILVAYACCGFLVVFVRKWGPKRLLALGLIMFAFPALIYLLSGVGYVVSDAGTQAEIESQILGSFGAGPDEIDQEIAAYQGGWLEQVEFRASTVFTQQTVGFISETFWQLGGLMLIGMALFKWDVLSNGRSRAFYRRLLVAGGTTGLALILTGVWYRELVAWDTAQVLLLAYLFNYWGSLLLALAYVAGIMLLCRAAAGGRIETALAAVGRTAFSNYLLQTVLATSIFYGYGLGLFATLSRLELLGVVVLIWAIQVPLSVAWLQRYRFGPVEWCWRTLTYGERQPMRRE</sequence>
<feature type="transmembrane region" description="Helical" evidence="1">
    <location>
        <begin position="310"/>
        <end position="330"/>
    </location>
</feature>
<dbReference type="InterPro" id="IPR052529">
    <property type="entry name" value="Bact_Transport_Assoc"/>
</dbReference>
<accession>A0A202E4Y6</accession>
<dbReference type="Proteomes" id="UP000196084">
    <property type="component" value="Unassembled WGS sequence"/>
</dbReference>
<name>A0A202E4Y6_9EURY</name>
<keyword evidence="1" id="KW-0472">Membrane</keyword>
<feature type="transmembrane region" description="Helical" evidence="1">
    <location>
        <begin position="136"/>
        <end position="151"/>
    </location>
</feature>
<dbReference type="AlphaFoldDB" id="A0A202E4Y6"/>
<feature type="transmembrane region" description="Helical" evidence="1">
    <location>
        <begin position="158"/>
        <end position="182"/>
    </location>
</feature>
<evidence type="ECO:0000313" key="3">
    <source>
        <dbReference type="EMBL" id="OVE83297.1"/>
    </source>
</evidence>
<proteinExistence type="predicted"/>
<keyword evidence="4" id="KW-1185">Reference proteome</keyword>
<organism evidence="3 4">
    <name type="scientific">Natronolimnobius baerhuensis</name>
    <dbReference type="NCBI Taxonomy" id="253108"/>
    <lineage>
        <taxon>Archaea</taxon>
        <taxon>Methanobacteriati</taxon>
        <taxon>Methanobacteriota</taxon>
        <taxon>Stenosarchaea group</taxon>
        <taxon>Halobacteria</taxon>
        <taxon>Halobacteriales</taxon>
        <taxon>Natrialbaceae</taxon>
        <taxon>Natronolimnobius</taxon>
    </lineage>
</organism>
<dbReference type="InterPro" id="IPR007349">
    <property type="entry name" value="DUF418"/>
</dbReference>
<evidence type="ECO:0000259" key="2">
    <source>
        <dbReference type="Pfam" id="PF04235"/>
    </source>
</evidence>
<feature type="transmembrane region" description="Helical" evidence="1">
    <location>
        <begin position="272"/>
        <end position="290"/>
    </location>
</feature>
<dbReference type="EMBL" id="MWPH01000004">
    <property type="protein sequence ID" value="OVE83297.1"/>
    <property type="molecule type" value="Genomic_DNA"/>
</dbReference>
<reference evidence="3 4" key="1">
    <citation type="submission" date="2017-02" db="EMBL/GenBank/DDBJ databases">
        <title>Natronthermophilus aegyptiacus gen. nov.,sp. nov., an aerobic, extremely halophilic alkalithermophilic archaeon isolated from the athalassohaline Wadi An Natrun, Egypt.</title>
        <authorList>
            <person name="Zhao B."/>
        </authorList>
    </citation>
    <scope>NUCLEOTIDE SEQUENCE [LARGE SCALE GENOMIC DNA]</scope>
    <source>
        <strain evidence="3 4">CGMCC 1.3597</strain>
    </source>
</reference>
<gene>
    <name evidence="3" type="ORF">B2G88_17715</name>
</gene>
<dbReference type="Pfam" id="PF04235">
    <property type="entry name" value="DUF418"/>
    <property type="match status" value="1"/>
</dbReference>
<feature type="transmembrane region" description="Helical" evidence="1">
    <location>
        <begin position="351"/>
        <end position="372"/>
    </location>
</feature>
<keyword evidence="1" id="KW-1133">Transmembrane helix</keyword>
<dbReference type="PANTHER" id="PTHR30590">
    <property type="entry name" value="INNER MEMBRANE PROTEIN"/>
    <property type="match status" value="1"/>
</dbReference>
<feature type="transmembrane region" description="Helical" evidence="1">
    <location>
        <begin position="83"/>
        <end position="100"/>
    </location>
</feature>